<feature type="compositionally biased region" description="Basic and acidic residues" evidence="1">
    <location>
        <begin position="52"/>
        <end position="71"/>
    </location>
</feature>
<sequence>MGKMITAILAIAITAGVAYYALSNAPRDADPEGETSQAKRQLDNVRGAASRIESDADQRASDLESKMGDSQ</sequence>
<dbReference type="AlphaFoldDB" id="A0AAC8TJY5"/>
<dbReference type="Proteomes" id="UP000256345">
    <property type="component" value="Unassembled WGS sequence"/>
</dbReference>
<evidence type="ECO:0000313" key="2">
    <source>
        <dbReference type="EMBL" id="AKJ07261.1"/>
    </source>
</evidence>
<dbReference type="Proteomes" id="UP000035579">
    <property type="component" value="Chromosome"/>
</dbReference>
<protein>
    <submittedName>
        <fullName evidence="2">Uncharacterized protein</fullName>
    </submittedName>
</protein>
<evidence type="ECO:0000256" key="1">
    <source>
        <dbReference type="SAM" id="MobiDB-lite"/>
    </source>
</evidence>
<evidence type="ECO:0000313" key="3">
    <source>
        <dbReference type="EMBL" id="REG26667.1"/>
    </source>
</evidence>
<reference evidence="3 5" key="2">
    <citation type="submission" date="2018-08" db="EMBL/GenBank/DDBJ databases">
        <title>Genomic Encyclopedia of Archaeal and Bacterial Type Strains, Phase II (KMG-II): from individual species to whole genera.</title>
        <authorList>
            <person name="Goeker M."/>
        </authorList>
    </citation>
    <scope>NUCLEOTIDE SEQUENCE [LARGE SCALE GENOMIC DNA]</scope>
    <source>
        <strain evidence="3 5">DSM 2261</strain>
    </source>
</reference>
<evidence type="ECO:0000313" key="5">
    <source>
        <dbReference type="Proteomes" id="UP000256345"/>
    </source>
</evidence>
<keyword evidence="5" id="KW-1185">Reference proteome</keyword>
<organism evidence="2 4">
    <name type="scientific">Archangium gephyra</name>
    <dbReference type="NCBI Taxonomy" id="48"/>
    <lineage>
        <taxon>Bacteria</taxon>
        <taxon>Pseudomonadati</taxon>
        <taxon>Myxococcota</taxon>
        <taxon>Myxococcia</taxon>
        <taxon>Myxococcales</taxon>
        <taxon>Cystobacterineae</taxon>
        <taxon>Archangiaceae</taxon>
        <taxon>Archangium</taxon>
    </lineage>
</organism>
<dbReference type="KEGG" id="age:AA314_08887"/>
<accession>A0AAC8TJY5</accession>
<reference evidence="2 4" key="1">
    <citation type="submission" date="2015-05" db="EMBL/GenBank/DDBJ databases">
        <title>Genome assembly of Archangium gephyra DSM 2261.</title>
        <authorList>
            <person name="Sharma G."/>
            <person name="Subramanian S."/>
        </authorList>
    </citation>
    <scope>NUCLEOTIDE SEQUENCE [LARGE SCALE GENOMIC DNA]</scope>
    <source>
        <strain evidence="2 4">DSM 2261</strain>
    </source>
</reference>
<name>A0AAC8TJY5_9BACT</name>
<dbReference type="EMBL" id="CP011509">
    <property type="protein sequence ID" value="AKJ07261.1"/>
    <property type="molecule type" value="Genomic_DNA"/>
</dbReference>
<dbReference type="RefSeq" id="WP_047860336.1">
    <property type="nucleotide sequence ID" value="NZ_CP011509.1"/>
</dbReference>
<evidence type="ECO:0000313" key="4">
    <source>
        <dbReference type="Proteomes" id="UP000035579"/>
    </source>
</evidence>
<proteinExistence type="predicted"/>
<feature type="region of interest" description="Disordered" evidence="1">
    <location>
        <begin position="25"/>
        <end position="71"/>
    </location>
</feature>
<dbReference type="EMBL" id="QUMU01000011">
    <property type="protein sequence ID" value="REG26667.1"/>
    <property type="molecule type" value="Genomic_DNA"/>
</dbReference>
<gene>
    <name evidence="2" type="ORF">AA314_08887</name>
    <name evidence="3" type="ORF">ATI61_111217</name>
</gene>